<dbReference type="SUPFAM" id="SSF53901">
    <property type="entry name" value="Thiolase-like"/>
    <property type="match status" value="2"/>
</dbReference>
<evidence type="ECO:0000256" key="4">
    <source>
        <dbReference type="RuleBase" id="RU003557"/>
    </source>
</evidence>
<dbReference type="CDD" id="cd00751">
    <property type="entry name" value="thiolase"/>
    <property type="match status" value="1"/>
</dbReference>
<dbReference type="PIRSF" id="PIRSF000429">
    <property type="entry name" value="Ac-CoA_Ac_transf"/>
    <property type="match status" value="1"/>
</dbReference>
<organism evidence="7 8">
    <name type="scientific">Mycobacterium intracellulare 1956</name>
    <dbReference type="NCBI Taxonomy" id="1299331"/>
    <lineage>
        <taxon>Bacteria</taxon>
        <taxon>Bacillati</taxon>
        <taxon>Actinomycetota</taxon>
        <taxon>Actinomycetes</taxon>
        <taxon>Mycobacteriales</taxon>
        <taxon>Mycobacteriaceae</taxon>
        <taxon>Mycobacterium</taxon>
        <taxon>Mycobacterium avium complex (MAC)</taxon>
    </lineage>
</organism>
<feature type="domain" description="Thiolase C-terminal" evidence="6">
    <location>
        <begin position="263"/>
        <end position="343"/>
    </location>
</feature>
<gene>
    <name evidence="7" type="ORF">I550_1618</name>
</gene>
<evidence type="ECO:0000313" key="8">
    <source>
        <dbReference type="Proteomes" id="UP000020825"/>
    </source>
</evidence>
<dbReference type="InterPro" id="IPR002155">
    <property type="entry name" value="Thiolase"/>
</dbReference>
<evidence type="ECO:0000259" key="5">
    <source>
        <dbReference type="Pfam" id="PF00108"/>
    </source>
</evidence>
<evidence type="ECO:0000256" key="1">
    <source>
        <dbReference type="ARBA" id="ARBA00010982"/>
    </source>
</evidence>
<keyword evidence="3 4" id="KW-0012">Acyltransferase</keyword>
<comment type="caution">
    <text evidence="7">The sequence shown here is derived from an EMBL/GenBank/DDBJ whole genome shotgun (WGS) entry which is preliminary data.</text>
</comment>
<accession>X8CTA3</accession>
<dbReference type="NCBIfam" id="TIGR01930">
    <property type="entry name" value="AcCoA-C-Actrans"/>
    <property type="match status" value="1"/>
</dbReference>
<evidence type="ECO:0000256" key="2">
    <source>
        <dbReference type="ARBA" id="ARBA00022679"/>
    </source>
</evidence>
<dbReference type="Gene3D" id="3.40.47.10">
    <property type="match status" value="1"/>
</dbReference>
<dbReference type="InterPro" id="IPR016039">
    <property type="entry name" value="Thiolase-like"/>
</dbReference>
<dbReference type="PANTHER" id="PTHR18919:SF134">
    <property type="entry name" value="BETA-KETOACYL COA THIOLASE FADA3-RELATED"/>
    <property type="match status" value="1"/>
</dbReference>
<protein>
    <submittedName>
        <fullName evidence="7">Acetyl-CoA C-acetyltransferase family protein</fullName>
    </submittedName>
</protein>
<dbReference type="Pfam" id="PF00108">
    <property type="entry name" value="Thiolase_N"/>
    <property type="match status" value="1"/>
</dbReference>
<dbReference type="Proteomes" id="UP000020825">
    <property type="component" value="Unassembled WGS sequence"/>
</dbReference>
<dbReference type="AlphaFoldDB" id="X8CTA3"/>
<dbReference type="GO" id="GO:0016747">
    <property type="term" value="F:acyltransferase activity, transferring groups other than amino-acyl groups"/>
    <property type="evidence" value="ECO:0007669"/>
    <property type="project" value="InterPro"/>
</dbReference>
<feature type="domain" description="Thiolase N-terminal" evidence="5">
    <location>
        <begin position="5"/>
        <end position="252"/>
    </location>
</feature>
<dbReference type="InterPro" id="IPR020616">
    <property type="entry name" value="Thiolase_N"/>
</dbReference>
<dbReference type="PATRIC" id="fig|1299331.3.peg.1568"/>
<name>X8CTA3_MYCIT</name>
<dbReference type="InterPro" id="IPR020617">
    <property type="entry name" value="Thiolase_C"/>
</dbReference>
<evidence type="ECO:0000313" key="7">
    <source>
        <dbReference type="EMBL" id="EUA58475.1"/>
    </source>
</evidence>
<dbReference type="Pfam" id="PF02803">
    <property type="entry name" value="Thiolase_C"/>
    <property type="match status" value="1"/>
</dbReference>
<dbReference type="PANTHER" id="PTHR18919">
    <property type="entry name" value="ACETYL-COA C-ACYLTRANSFERASE"/>
    <property type="match status" value="1"/>
</dbReference>
<keyword evidence="2 4" id="KW-0808">Transferase</keyword>
<evidence type="ECO:0000259" key="6">
    <source>
        <dbReference type="Pfam" id="PF02803"/>
    </source>
</evidence>
<proteinExistence type="inferred from homology"/>
<comment type="similarity">
    <text evidence="1 4">Belongs to the thiolase-like superfamily. Thiolase family.</text>
</comment>
<dbReference type="EMBL" id="JAOG01000001">
    <property type="protein sequence ID" value="EUA58475.1"/>
    <property type="molecule type" value="Genomic_DNA"/>
</dbReference>
<sequence>MPDALILSAARTPIGRARKGSLTSVDAYELAEVAVTAAVERSQISVADLDDLLLAESLQGGGVIGRNIAVRLCMTNVPGVAINRHCASGATAVQLAAATIMAGMADVIVAGGTESASTMPRLTKVAPGAQEPTPWSPQSHPDAPGIPAFDMSVTIGENTARLHHVTREQADAWSARSQQRALNAIAKGYFDDEIVTVPINHGEAVFDTDEHPRDTTPDALAGLKVLHPELPDAVVTAGNSAGINDAAAALVIGGSDFASSRGLTPLARIRGWASVGVEVEHTGMAPVTAIPLALRRSGLTVDDVDLFEINEAFATMAVACTRDLGLDESIVNVNGSGISLGHPSRRLALGWWCRSFMNSHAAIRASGWWRCAPGEGWAQRWSSNGSNSSPNAQRWTVSLV</sequence>
<evidence type="ECO:0000256" key="3">
    <source>
        <dbReference type="ARBA" id="ARBA00023315"/>
    </source>
</evidence>
<reference evidence="7 8" key="1">
    <citation type="submission" date="2013-12" db="EMBL/GenBank/DDBJ databases">
        <authorList>
            <person name="Zelazny A."/>
            <person name="Olivier K."/>
            <person name="Holland S."/>
            <person name="Lenaerts A."/>
            <person name="Ordway D."/>
            <person name="DeGroote M.A."/>
            <person name="Parker T."/>
            <person name="Sizemore C."/>
            <person name="Tallon L.J."/>
            <person name="Sadzewicz L.K."/>
            <person name="Sengamalay N."/>
            <person name="Fraser C.M."/>
            <person name="Hine E."/>
            <person name="Shefchek K.A."/>
            <person name="Das S.P."/>
            <person name="Tettelin H."/>
        </authorList>
    </citation>
    <scope>NUCLEOTIDE SEQUENCE [LARGE SCALE GENOMIC DNA]</scope>
    <source>
        <strain evidence="7 8">1956</strain>
    </source>
</reference>